<organism evidence="1 2">
    <name type="scientific">Syntrophobacter fumaroxidans (strain DSM 10017 / MPOB)</name>
    <dbReference type="NCBI Taxonomy" id="335543"/>
    <lineage>
        <taxon>Bacteria</taxon>
        <taxon>Pseudomonadati</taxon>
        <taxon>Thermodesulfobacteriota</taxon>
        <taxon>Syntrophobacteria</taxon>
        <taxon>Syntrophobacterales</taxon>
        <taxon>Syntrophobacteraceae</taxon>
        <taxon>Syntrophobacter</taxon>
    </lineage>
</organism>
<dbReference type="InParanoid" id="A0LPS6"/>
<evidence type="ECO:0000313" key="2">
    <source>
        <dbReference type="Proteomes" id="UP000001784"/>
    </source>
</evidence>
<gene>
    <name evidence="1" type="ordered locus">Sfum_3759</name>
</gene>
<keyword evidence="2" id="KW-1185">Reference proteome</keyword>
<protein>
    <submittedName>
        <fullName evidence="1">Uncharacterized protein</fullName>
    </submittedName>
</protein>
<reference evidence="1 2" key="1">
    <citation type="submission" date="2006-10" db="EMBL/GenBank/DDBJ databases">
        <title>Complete sequence of Syntrophobacter fumaroxidans MPOB.</title>
        <authorList>
            <consortium name="US DOE Joint Genome Institute"/>
            <person name="Copeland A."/>
            <person name="Lucas S."/>
            <person name="Lapidus A."/>
            <person name="Barry K."/>
            <person name="Detter J.C."/>
            <person name="Glavina del Rio T."/>
            <person name="Hammon N."/>
            <person name="Israni S."/>
            <person name="Pitluck S."/>
            <person name="Goltsman E.G."/>
            <person name="Martinez M."/>
            <person name="Schmutz J."/>
            <person name="Larimer F."/>
            <person name="Land M."/>
            <person name="Hauser L."/>
            <person name="Kyrpides N."/>
            <person name="Kim E."/>
            <person name="Boone D.R."/>
            <person name="Brockman F."/>
            <person name="Culley D."/>
            <person name="Ferry J."/>
            <person name="Gunsalus R."/>
            <person name="McInerney M.J."/>
            <person name="Morrison M."/>
            <person name="Plugge C."/>
            <person name="Rohlin L."/>
            <person name="Scholten J."/>
            <person name="Sieber J."/>
            <person name="Stams A.J.M."/>
            <person name="Worm P."/>
            <person name="Henstra A.M."/>
            <person name="Richardson P."/>
        </authorList>
    </citation>
    <scope>NUCLEOTIDE SEQUENCE [LARGE SCALE GENOMIC DNA]</scope>
    <source>
        <strain evidence="2">DSM 10017 / MPOB</strain>
    </source>
</reference>
<accession>A0LPS6</accession>
<dbReference type="AlphaFoldDB" id="A0LPS6"/>
<dbReference type="STRING" id="335543.Sfum_3759"/>
<name>A0LPS6_SYNFM</name>
<dbReference type="KEGG" id="sfu:Sfum_3759"/>
<dbReference type="EMBL" id="CP000478">
    <property type="protein sequence ID" value="ABK19428.1"/>
    <property type="molecule type" value="Genomic_DNA"/>
</dbReference>
<dbReference type="Proteomes" id="UP000001784">
    <property type="component" value="Chromosome"/>
</dbReference>
<sequence length="558" mass="63487">MTRGKQQVLFNYLPNRTFDFERVAAIARVVEIRGDPRTDLNASVILRRIAEEASAWQEDFRPVLRDDVFRQADRFVLLDPRSIQSELFPKVFWCQDRRCGRIFDFSNRDSLPQQCPSCRQGRLVQLRFVKIHRCGALQPLLPPQCRQCRTANHMALDTRGSERISNFRWVCRRCNSAQTPYGGYCAECQWPDQNLRGMDIEVHRAGRTFYAHTTVLLNIPHRRFDSFFALPEWQAIASAKLLEMEEVAGHNLTEYGTRAQASQGTQSAGLSGADLDELMRRQASGELTPEQFVHEMQSLREVRQQEQQASSPSGIVRSLCERTGVPWSIWNRAGQEMLEAIMPMETGRPTELDMQNPTEPSTIARQMGFSRLALVSDYPIITATYGFSRAEYSPNQCRLNPFPAHKDHGGKSPIFVDQVQADALLLSLSPERVIIWLEMNGYHPVIPPGTDQHLARKAYFVQLLSEAPVRETLRADRPEARMVFGLLHTLSHLSVRQAALLSGLDRTSLSEYVLPRALTFALYCNHRFGATIGALTALFEQSLTEWLHAVRETSPENS</sequence>
<dbReference type="HOGENOM" id="CLU_027777_0_0_7"/>
<dbReference type="eggNOG" id="ENOG50314IA">
    <property type="taxonomic scope" value="Bacteria"/>
</dbReference>
<proteinExistence type="predicted"/>
<evidence type="ECO:0000313" key="1">
    <source>
        <dbReference type="EMBL" id="ABK19428.1"/>
    </source>
</evidence>